<feature type="region of interest" description="Disordered" evidence="1">
    <location>
        <begin position="166"/>
        <end position="208"/>
    </location>
</feature>
<dbReference type="InterPro" id="IPR038507">
    <property type="entry name" value="YcnI-like_sf"/>
</dbReference>
<dbReference type="Pfam" id="PF07987">
    <property type="entry name" value="DUF1775"/>
    <property type="match status" value="1"/>
</dbReference>
<name>A0A839QYL4_9MICC</name>
<dbReference type="RefSeq" id="WP_246380820.1">
    <property type="nucleotide sequence ID" value="NZ_BAABGK010000108.1"/>
</dbReference>
<keyword evidence="2" id="KW-1133">Transmembrane helix</keyword>
<feature type="compositionally biased region" description="Low complexity" evidence="1">
    <location>
        <begin position="198"/>
        <end position="208"/>
    </location>
</feature>
<proteinExistence type="predicted"/>
<keyword evidence="2" id="KW-0472">Membrane</keyword>
<keyword evidence="3" id="KW-0732">Signal</keyword>
<sequence>MNGKTMKKVSRRTLKSISTGTLALAMLALGAASASAHVHVDSDNTTASGYTHLTFNVPNESPTAKTNKLVVSLPTDTPFTYVGVKPVEGWTAEVLTTKLPKPVLVSGSTVTKAATSVVWTADATHAIGQNEYQSFSLSVGMLPEAGTTVTLPATQTYTDGSIVKWDQPSTDGQVEPEHPAPAFVTTSEDSSTPGHAMSSPEPTAAAESPATGNAASILALVLGAAGLVLGGTALGLILTGRRRTSAS</sequence>
<dbReference type="InterPro" id="IPR012533">
    <property type="entry name" value="YcnI-copper_dom"/>
</dbReference>
<organism evidence="5 6">
    <name type="scientific">Paeniglutamicibacter cryotolerans</name>
    <dbReference type="NCBI Taxonomy" id="670079"/>
    <lineage>
        <taxon>Bacteria</taxon>
        <taxon>Bacillati</taxon>
        <taxon>Actinomycetota</taxon>
        <taxon>Actinomycetes</taxon>
        <taxon>Micrococcales</taxon>
        <taxon>Micrococcaceae</taxon>
        <taxon>Paeniglutamicibacter</taxon>
    </lineage>
</organism>
<keyword evidence="2" id="KW-0812">Transmembrane</keyword>
<feature type="domain" description="YncI copper-binding" evidence="4">
    <location>
        <begin position="37"/>
        <end position="183"/>
    </location>
</feature>
<feature type="signal peptide" evidence="3">
    <location>
        <begin position="1"/>
        <end position="36"/>
    </location>
</feature>
<dbReference type="CDD" id="cd08545">
    <property type="entry name" value="YcnI_like"/>
    <property type="match status" value="1"/>
</dbReference>
<feature type="compositionally biased region" description="Polar residues" evidence="1">
    <location>
        <begin position="184"/>
        <end position="193"/>
    </location>
</feature>
<evidence type="ECO:0000256" key="2">
    <source>
        <dbReference type="SAM" id="Phobius"/>
    </source>
</evidence>
<dbReference type="Proteomes" id="UP000523000">
    <property type="component" value="Unassembled WGS sequence"/>
</dbReference>
<evidence type="ECO:0000256" key="1">
    <source>
        <dbReference type="SAM" id="MobiDB-lite"/>
    </source>
</evidence>
<evidence type="ECO:0000256" key="3">
    <source>
        <dbReference type="SAM" id="SignalP"/>
    </source>
</evidence>
<feature type="chain" id="PRO_5039127136" evidence="3">
    <location>
        <begin position="37"/>
        <end position="247"/>
    </location>
</feature>
<evidence type="ECO:0000259" key="4">
    <source>
        <dbReference type="Pfam" id="PF07987"/>
    </source>
</evidence>
<comment type="caution">
    <text evidence="5">The sequence shown here is derived from an EMBL/GenBank/DDBJ whole genome shotgun (WGS) entry which is preliminary data.</text>
</comment>
<accession>A0A839QYL4</accession>
<feature type="transmembrane region" description="Helical" evidence="2">
    <location>
        <begin position="217"/>
        <end position="238"/>
    </location>
</feature>
<dbReference type="EMBL" id="JACHVS010000002">
    <property type="protein sequence ID" value="MBB2997051.1"/>
    <property type="molecule type" value="Genomic_DNA"/>
</dbReference>
<protein>
    <submittedName>
        <fullName evidence="5">Uncharacterized protein YcnI</fullName>
    </submittedName>
</protein>
<dbReference type="AlphaFoldDB" id="A0A839QYL4"/>
<keyword evidence="6" id="KW-1185">Reference proteome</keyword>
<gene>
    <name evidence="5" type="ORF">E9229_003298</name>
</gene>
<dbReference type="Gene3D" id="2.60.40.2230">
    <property type="entry name" value="Uncharacterised protein YcnI-like PF07987, DUF1775"/>
    <property type="match status" value="1"/>
</dbReference>
<evidence type="ECO:0000313" key="5">
    <source>
        <dbReference type="EMBL" id="MBB2997051.1"/>
    </source>
</evidence>
<reference evidence="5 6" key="1">
    <citation type="submission" date="2020-08" db="EMBL/GenBank/DDBJ databases">
        <title>Sequencing the genomes of 1000 actinobacteria strains.</title>
        <authorList>
            <person name="Klenk H.-P."/>
        </authorList>
    </citation>
    <scope>NUCLEOTIDE SEQUENCE [LARGE SCALE GENOMIC DNA]</scope>
    <source>
        <strain evidence="5 6">DSM 22826</strain>
    </source>
</reference>
<evidence type="ECO:0000313" key="6">
    <source>
        <dbReference type="Proteomes" id="UP000523000"/>
    </source>
</evidence>